<keyword evidence="1" id="KW-0732">Signal</keyword>
<feature type="signal peptide" evidence="1">
    <location>
        <begin position="1"/>
        <end position="21"/>
    </location>
</feature>
<reference evidence="2" key="1">
    <citation type="submission" date="2014-03" db="EMBL/GenBank/DDBJ databases">
        <title>The sialotranscriptome of Amblyomma triste, Amblyomma parvum and Amblyomma cajennense ticks, uncovered by 454-based RNA-seq.</title>
        <authorList>
            <person name="Garcia G.R."/>
            <person name="Gardinassi L.G."/>
            <person name="Ribeiro J.M."/>
            <person name="Anatriello E."/>
            <person name="Ferreira B.R."/>
            <person name="Moreira H.N."/>
            <person name="Mafra C."/>
            <person name="Olegario M.M."/>
            <person name="Szabo P.J."/>
            <person name="Miranda-Santos I.K."/>
            <person name="Maruyama S.R."/>
        </authorList>
    </citation>
    <scope>NUCLEOTIDE SEQUENCE</scope>
    <source>
        <strain evidence="2">Uberlandia</strain>
        <tissue evidence="2">Salivary glands</tissue>
    </source>
</reference>
<evidence type="ECO:0000256" key="1">
    <source>
        <dbReference type="SAM" id="SignalP"/>
    </source>
</evidence>
<dbReference type="AlphaFoldDB" id="A0A023FDX8"/>
<name>A0A023FDX8_AMBCJ</name>
<accession>A0A023FDX8</accession>
<dbReference type="EMBL" id="GBBK01005504">
    <property type="protein sequence ID" value="JAC18978.1"/>
    <property type="molecule type" value="mRNA"/>
</dbReference>
<sequence length="116" mass="13076">MRRQFLPTAFVPKLLATICSAASRVVSYNLSFAYHHHQPDYTHCRAKASPMSLQLTLSFVSCRHCIPANFLISSAHLTFCRPLLRLLSLGIHSVTLKDQRLSCLRITCPAQASRHK</sequence>
<proteinExistence type="evidence at transcript level"/>
<evidence type="ECO:0000313" key="2">
    <source>
        <dbReference type="EMBL" id="JAC18978.1"/>
    </source>
</evidence>
<organism evidence="2">
    <name type="scientific">Amblyomma cajennense</name>
    <name type="common">Cayenne tick</name>
    <name type="synonym">Acarus cajennensis</name>
    <dbReference type="NCBI Taxonomy" id="34607"/>
    <lineage>
        <taxon>Eukaryota</taxon>
        <taxon>Metazoa</taxon>
        <taxon>Ecdysozoa</taxon>
        <taxon>Arthropoda</taxon>
        <taxon>Chelicerata</taxon>
        <taxon>Arachnida</taxon>
        <taxon>Acari</taxon>
        <taxon>Parasitiformes</taxon>
        <taxon>Ixodida</taxon>
        <taxon>Ixodoidea</taxon>
        <taxon>Ixodidae</taxon>
        <taxon>Amblyomminae</taxon>
        <taxon>Amblyomma</taxon>
    </lineage>
</organism>
<feature type="chain" id="PRO_5001519749" evidence="1">
    <location>
        <begin position="22"/>
        <end position="116"/>
    </location>
</feature>
<protein>
    <submittedName>
        <fullName evidence="2">Putative secreted protein</fullName>
    </submittedName>
</protein>